<dbReference type="Pfam" id="PF04464">
    <property type="entry name" value="Glyphos_transf"/>
    <property type="match status" value="1"/>
</dbReference>
<organism evidence="1 2">
    <name type="scientific">Shewanella cyperi</name>
    <dbReference type="NCBI Taxonomy" id="2814292"/>
    <lineage>
        <taxon>Bacteria</taxon>
        <taxon>Pseudomonadati</taxon>
        <taxon>Pseudomonadota</taxon>
        <taxon>Gammaproteobacteria</taxon>
        <taxon>Alteromonadales</taxon>
        <taxon>Shewanellaceae</taxon>
        <taxon>Shewanella</taxon>
    </lineage>
</organism>
<dbReference type="Gene3D" id="3.40.50.12580">
    <property type="match status" value="1"/>
</dbReference>
<dbReference type="Proteomes" id="UP000663281">
    <property type="component" value="Chromosome"/>
</dbReference>
<name>A0A974XNN5_9GAMM</name>
<gene>
    <name evidence="1" type="ORF">JYB88_00525</name>
</gene>
<keyword evidence="2" id="KW-1185">Reference proteome</keyword>
<dbReference type="AlphaFoldDB" id="A0A974XNN5"/>
<dbReference type="GO" id="GO:0047355">
    <property type="term" value="F:CDP-glycerol glycerophosphotransferase activity"/>
    <property type="evidence" value="ECO:0007669"/>
    <property type="project" value="InterPro"/>
</dbReference>
<reference evidence="1 2" key="1">
    <citation type="submission" date="2021-03" db="EMBL/GenBank/DDBJ databases">
        <title>Novel species identification of genus Shewanella.</title>
        <authorList>
            <person name="Liu G."/>
            <person name="Zhang Q."/>
        </authorList>
    </citation>
    <scope>NUCLEOTIDE SEQUENCE [LARGE SCALE GENOMIC DNA]</scope>
    <source>
        <strain evidence="1 2">FJAT-53726</strain>
    </source>
</reference>
<proteinExistence type="predicted"/>
<dbReference type="InterPro" id="IPR043148">
    <property type="entry name" value="TagF_C"/>
</dbReference>
<evidence type="ECO:0000313" key="2">
    <source>
        <dbReference type="Proteomes" id="UP000663281"/>
    </source>
</evidence>
<evidence type="ECO:0000313" key="1">
    <source>
        <dbReference type="EMBL" id="QSX31731.1"/>
    </source>
</evidence>
<dbReference type="GO" id="GO:0016020">
    <property type="term" value="C:membrane"/>
    <property type="evidence" value="ECO:0007669"/>
    <property type="project" value="InterPro"/>
</dbReference>
<dbReference type="SUPFAM" id="SSF53756">
    <property type="entry name" value="UDP-Glycosyltransferase/glycogen phosphorylase"/>
    <property type="match status" value="1"/>
</dbReference>
<protein>
    <submittedName>
        <fullName evidence="1">CDP-glycerol glycerophosphotransferase family protein</fullName>
    </submittedName>
</protein>
<accession>A0A974XNN5</accession>
<dbReference type="KEGG" id="scyp:JYB88_00525"/>
<sequence>MAELGKRERQVRFVFHRTMDQQEIAKQLILSFGLDAVWVDDNRAALALYQQDKPDWVIFGNAYPFTKELKSVTKTALMQHGIGPKACYYEVSEAVFDVRFVEGQHRLARLQALFPEQTFIDTGYAKLDPLINGLETGLDLKSLGLDPGKKTLLYAPTFYPSTIEAMDRNWPKAFAEYNILIKPHYFSLTKPSYRKQAKLLHHWADFDNVYLATVEEINLLPFMASADLLISDASSALFEFAALDKPVVWCDFYHLRWSYRGIFSFRFKNRMDEDLYRYADVAVHAKDYRSLKSAVDQQIKEPNSFRENRSRYTEELAGIIDGRCSIRIVDYLLG</sequence>
<dbReference type="InterPro" id="IPR007554">
    <property type="entry name" value="Glycerophosphate_synth"/>
</dbReference>
<dbReference type="EMBL" id="CP071504">
    <property type="protein sequence ID" value="QSX31731.1"/>
    <property type="molecule type" value="Genomic_DNA"/>
</dbReference>